<dbReference type="KEGG" id="cma:Cmaq_0026"/>
<proteinExistence type="predicted"/>
<dbReference type="RefSeq" id="WP_012185100.1">
    <property type="nucleotide sequence ID" value="NC_009954.1"/>
</dbReference>
<dbReference type="InterPro" id="IPR012340">
    <property type="entry name" value="NA-bd_OB-fold"/>
</dbReference>
<protein>
    <submittedName>
        <fullName evidence="1">Uncharacterized protein</fullName>
    </submittedName>
</protein>
<gene>
    <name evidence="1" type="ordered locus">Cmaq_0026</name>
</gene>
<dbReference type="Gene3D" id="2.40.50.140">
    <property type="entry name" value="Nucleic acid-binding proteins"/>
    <property type="match status" value="1"/>
</dbReference>
<dbReference type="AlphaFoldDB" id="A8M9J9"/>
<dbReference type="Proteomes" id="UP000001137">
    <property type="component" value="Chromosome"/>
</dbReference>
<evidence type="ECO:0000313" key="2">
    <source>
        <dbReference type="Proteomes" id="UP000001137"/>
    </source>
</evidence>
<dbReference type="OrthoDB" id="26752at2157"/>
<organism evidence="1 2">
    <name type="scientific">Caldivirga maquilingensis (strain ATCC 700844 / DSM 13496 / JCM 10307 / IC-167)</name>
    <dbReference type="NCBI Taxonomy" id="397948"/>
    <lineage>
        <taxon>Archaea</taxon>
        <taxon>Thermoproteota</taxon>
        <taxon>Thermoprotei</taxon>
        <taxon>Thermoproteales</taxon>
        <taxon>Thermoproteaceae</taxon>
        <taxon>Caldivirga</taxon>
    </lineage>
</organism>
<reference evidence="1 2" key="1">
    <citation type="submission" date="2007-10" db="EMBL/GenBank/DDBJ databases">
        <title>Complete sequence of Caldivirga maquilingensis IC-167.</title>
        <authorList>
            <consortium name="US DOE Joint Genome Institute"/>
            <person name="Copeland A."/>
            <person name="Lucas S."/>
            <person name="Lapidus A."/>
            <person name="Barry K."/>
            <person name="Glavina del Rio T."/>
            <person name="Dalin E."/>
            <person name="Tice H."/>
            <person name="Pitluck S."/>
            <person name="Saunders E."/>
            <person name="Brettin T."/>
            <person name="Bruce D."/>
            <person name="Detter J.C."/>
            <person name="Han C."/>
            <person name="Schmutz J."/>
            <person name="Larimer F."/>
            <person name="Land M."/>
            <person name="Hauser L."/>
            <person name="Kyrpides N."/>
            <person name="Ivanova N."/>
            <person name="Biddle J.F."/>
            <person name="Zhang Z."/>
            <person name="Fitz-Gibbon S.T."/>
            <person name="Lowe T.M."/>
            <person name="Saltikov C."/>
            <person name="House C.H."/>
            <person name="Richardson P."/>
        </authorList>
    </citation>
    <scope>NUCLEOTIDE SEQUENCE [LARGE SCALE GENOMIC DNA]</scope>
    <source>
        <strain evidence="2">ATCC 700844 / DSM 13496 / JCM 10307 / IC-167</strain>
    </source>
</reference>
<name>A8M9J9_CALMQ</name>
<dbReference type="GeneID" id="5710043"/>
<dbReference type="HOGENOM" id="CLU_169407_0_0_2"/>
<keyword evidence="2" id="KW-1185">Reference proteome</keyword>
<dbReference type="eggNOG" id="arCOG04271">
    <property type="taxonomic scope" value="Archaea"/>
</dbReference>
<sequence>MYEYRGTYKVTGIEYEPNNVVKLRLEGEGSLITVELPAIINKFKQGDSVLISLSSSKDENYKGNWDVYMWGMVYYLGENFMRISIGGFILHLEGNVSSRPNLGDKIYVGLKLLTN</sequence>
<evidence type="ECO:0000313" key="1">
    <source>
        <dbReference type="EMBL" id="ABW00880.1"/>
    </source>
</evidence>
<accession>A8M9J9</accession>
<dbReference type="EMBL" id="CP000852">
    <property type="protein sequence ID" value="ABW00880.1"/>
    <property type="molecule type" value="Genomic_DNA"/>
</dbReference>
<dbReference type="STRING" id="397948.Cmaq_0026"/>